<dbReference type="EMBL" id="LSNE01000003">
    <property type="protein sequence ID" value="KXI30107.1"/>
    <property type="molecule type" value="Genomic_DNA"/>
</dbReference>
<keyword evidence="1" id="KW-1133">Transmembrane helix</keyword>
<dbReference type="AlphaFoldDB" id="A0A136A4G2"/>
<dbReference type="STRING" id="1799789.AX660_08910"/>
<keyword evidence="1" id="KW-0472">Membrane</keyword>
<feature type="transmembrane region" description="Helical" evidence="1">
    <location>
        <begin position="12"/>
        <end position="35"/>
    </location>
</feature>
<proteinExistence type="predicted"/>
<sequence length="176" mass="20148">MQKNQAAEERNRLVFINVTVVVIFVSLMLSFIVYFEQGRPNLKRLTLENLAESFATSVNNAHWQWQREGRPPIVILSTYAPRLDDQKTLVETDKRPVFMASNGWPKAEPTGKGCEQIWNMVLNLPMEIEGFRVIAEYYDGVKLSGNAQDSRCRFRLSTGPYFEFKVASGEVLRVQG</sequence>
<protein>
    <recommendedName>
        <fullName evidence="4">MSHA biogenesis protein MshF</fullName>
    </recommendedName>
</protein>
<evidence type="ECO:0000313" key="2">
    <source>
        <dbReference type="EMBL" id="KXI30107.1"/>
    </source>
</evidence>
<evidence type="ECO:0008006" key="4">
    <source>
        <dbReference type="Google" id="ProtNLM"/>
    </source>
</evidence>
<organism evidence="2 3">
    <name type="scientific">Paraglaciecola hydrolytica</name>
    <dbReference type="NCBI Taxonomy" id="1799789"/>
    <lineage>
        <taxon>Bacteria</taxon>
        <taxon>Pseudomonadati</taxon>
        <taxon>Pseudomonadota</taxon>
        <taxon>Gammaproteobacteria</taxon>
        <taxon>Alteromonadales</taxon>
        <taxon>Alteromonadaceae</taxon>
        <taxon>Paraglaciecola</taxon>
    </lineage>
</organism>
<evidence type="ECO:0000313" key="3">
    <source>
        <dbReference type="Proteomes" id="UP000070299"/>
    </source>
</evidence>
<keyword evidence="3" id="KW-1185">Reference proteome</keyword>
<name>A0A136A4G2_9ALTE</name>
<gene>
    <name evidence="2" type="ORF">AX660_08910</name>
</gene>
<comment type="caution">
    <text evidence="2">The sequence shown here is derived from an EMBL/GenBank/DDBJ whole genome shotgun (WGS) entry which is preliminary data.</text>
</comment>
<keyword evidence="1" id="KW-0812">Transmembrane</keyword>
<dbReference type="Proteomes" id="UP000070299">
    <property type="component" value="Unassembled WGS sequence"/>
</dbReference>
<reference evidence="3" key="1">
    <citation type="submission" date="2016-02" db="EMBL/GenBank/DDBJ databases">
        <authorList>
            <person name="Schultz-Johansen M."/>
            <person name="Glaring M.A."/>
            <person name="Bech P.K."/>
            <person name="Stougaard P."/>
        </authorList>
    </citation>
    <scope>NUCLEOTIDE SEQUENCE [LARGE SCALE GENOMIC DNA]</scope>
    <source>
        <strain evidence="3">S66</strain>
    </source>
</reference>
<accession>A0A136A4G2</accession>
<evidence type="ECO:0000256" key="1">
    <source>
        <dbReference type="SAM" id="Phobius"/>
    </source>
</evidence>
<dbReference type="OrthoDB" id="6227360at2"/>
<dbReference type="RefSeq" id="WP_068373912.1">
    <property type="nucleotide sequence ID" value="NZ_LSNE01000003.1"/>
</dbReference>